<evidence type="ECO:0000256" key="2">
    <source>
        <dbReference type="ARBA" id="ARBA00022692"/>
    </source>
</evidence>
<dbReference type="OrthoDB" id="121744at2"/>
<proteinExistence type="predicted"/>
<feature type="transmembrane region" description="Helical" evidence="5">
    <location>
        <begin position="150"/>
        <end position="169"/>
    </location>
</feature>
<keyword evidence="7" id="KW-1185">Reference proteome</keyword>
<evidence type="ECO:0000256" key="3">
    <source>
        <dbReference type="ARBA" id="ARBA00022989"/>
    </source>
</evidence>
<evidence type="ECO:0000313" key="6">
    <source>
        <dbReference type="EMBL" id="KEJ95869.1"/>
    </source>
</evidence>
<accession>A0A073J1I4</accession>
<feature type="transmembrane region" description="Helical" evidence="5">
    <location>
        <begin position="17"/>
        <end position="37"/>
    </location>
</feature>
<dbReference type="Proteomes" id="UP000027746">
    <property type="component" value="Unassembled WGS sequence"/>
</dbReference>
<keyword evidence="2 5" id="KW-0812">Transmembrane</keyword>
<evidence type="ECO:0000313" key="7">
    <source>
        <dbReference type="Proteomes" id="UP000027746"/>
    </source>
</evidence>
<dbReference type="Pfam" id="PF07681">
    <property type="entry name" value="DoxX"/>
    <property type="match status" value="1"/>
</dbReference>
<name>A0A073J1I4_9RHOB</name>
<comment type="subcellular location">
    <subcellularLocation>
        <location evidence="1">Membrane</location>
        <topology evidence="1">Multi-pass membrane protein</topology>
    </subcellularLocation>
</comment>
<keyword evidence="3 5" id="KW-1133">Transmembrane helix</keyword>
<evidence type="ECO:0000256" key="4">
    <source>
        <dbReference type="ARBA" id="ARBA00023136"/>
    </source>
</evidence>
<evidence type="ECO:0000256" key="5">
    <source>
        <dbReference type="SAM" id="Phobius"/>
    </source>
</evidence>
<dbReference type="RefSeq" id="WP_037926267.1">
    <property type="nucleotide sequence ID" value="NZ_CP054599.1"/>
</dbReference>
<dbReference type="InterPro" id="IPR032808">
    <property type="entry name" value="DoxX"/>
</dbReference>
<keyword evidence="4 5" id="KW-0472">Membrane</keyword>
<dbReference type="AlphaFoldDB" id="A0A073J1I4"/>
<dbReference type="GeneID" id="68869385"/>
<sequence>MIRTYTRLTTALDRAEWLLPTLARVVFVGVLLLYFWVSALTKLGEGAGGLLWLSDTAYMQIFPKAVEAAGYDAAHLGWGYRLVAVLGTWAEFLLPLCIAIGLMTRLSALGMIVFVAVQSYVDIYGHDVGAKTTGAWFDHISNAAIVDQRALWVLLLMILVIKGAGPLSLDAALRSTRRAEL</sequence>
<dbReference type="GO" id="GO:0016020">
    <property type="term" value="C:membrane"/>
    <property type="evidence" value="ECO:0007669"/>
    <property type="project" value="UniProtKB-SubCell"/>
</dbReference>
<evidence type="ECO:0000256" key="1">
    <source>
        <dbReference type="ARBA" id="ARBA00004141"/>
    </source>
</evidence>
<dbReference type="EMBL" id="JAMD01000005">
    <property type="protein sequence ID" value="KEJ95869.1"/>
    <property type="molecule type" value="Genomic_DNA"/>
</dbReference>
<reference evidence="6 7" key="1">
    <citation type="submission" date="2014-01" db="EMBL/GenBank/DDBJ databases">
        <title>Sulfitobacter sp. H3 (MCCC 1A00686) Genome Sequencing.</title>
        <authorList>
            <person name="Lai Q."/>
            <person name="Hong Z."/>
        </authorList>
    </citation>
    <scope>NUCLEOTIDE SEQUENCE [LARGE SCALE GENOMIC DNA]</scope>
    <source>
        <strain evidence="6 7">H3</strain>
    </source>
</reference>
<gene>
    <name evidence="6" type="ORF">SUH3_20385</name>
</gene>
<organism evidence="6 7">
    <name type="scientific">Pseudosulfitobacter pseudonitzschiae</name>
    <dbReference type="NCBI Taxonomy" id="1402135"/>
    <lineage>
        <taxon>Bacteria</taxon>
        <taxon>Pseudomonadati</taxon>
        <taxon>Pseudomonadota</taxon>
        <taxon>Alphaproteobacteria</taxon>
        <taxon>Rhodobacterales</taxon>
        <taxon>Roseobacteraceae</taxon>
        <taxon>Pseudosulfitobacter</taxon>
    </lineage>
</organism>
<comment type="caution">
    <text evidence="6">The sequence shown here is derived from an EMBL/GenBank/DDBJ whole genome shotgun (WGS) entry which is preliminary data.</text>
</comment>
<protein>
    <submittedName>
        <fullName evidence="6">DoxX</fullName>
    </submittedName>
</protein>